<keyword evidence="2" id="KW-0732">Signal</keyword>
<feature type="region of interest" description="Disordered" evidence="1">
    <location>
        <begin position="44"/>
        <end position="69"/>
    </location>
</feature>
<evidence type="ECO:0000256" key="1">
    <source>
        <dbReference type="SAM" id="MobiDB-lite"/>
    </source>
</evidence>
<evidence type="ECO:0000256" key="2">
    <source>
        <dbReference type="SAM" id="SignalP"/>
    </source>
</evidence>
<evidence type="ECO:0000313" key="4">
    <source>
        <dbReference type="Proteomes" id="UP001168380"/>
    </source>
</evidence>
<accession>A0ABT8TL52</accession>
<sequence>MKPVHCLIFCLALAACSGDEEASNADTQITSNAQLAKTQTAASGYTNTGETIPKPVFQQGDTPSTPHADGSTAAQGFVDFFNKTYLTDEQAIPLLGKQDVVWFPPQRAGDTSLELVARLTQGKTENCDSPDSYPIYCENDFSTGEFCQSCHDSALFVEGGGLPQMSYFSEAYSKEKHDVWLANWSQYGDWNTSIMRLATRDPIWQAQIETETNRHPYADPAVIQDVCFSCHGEMGERQLKFDHGMDQTYCTDLFYATIPGYLPSEGRGKPYPFSGVCEPIEGKPIAEHQALYAKYGSLARDGISCETCHRIGPEGKAGQWSGTDFEVFYGPKDKYQVAQRQTENPVPLEYEFTATFDYDMDNVLTPDTLASLDAQPMKNDDNLEIAHAYNQKDGLSYLRQSVICGTCHVLIVPEIPTAFKPGAPLPDASQYPYYKKPEACTGDSFAPATNGKYGNPVTDPCVALGYEQATYLEWINSSFASEEDNEHTCQGCHMPLVTDPDNPSDHTAIMAQSTPGLSPKDYRRHRLMGINLPVLEMFVQFPDVLGVATVDDTVPPEGVAANGKEAPFIQNYLLNGQMAIIQQATSQANGNGLQKDSTTPDPQAAAEITIDGLIVDEQHLTADLSVTNNTGHKFPSGAGFRRAFLKFEVLDNAGSVVWVSGQTNPYGAICQGPCVKGSDGTYNLLASEVTGGDPKKLQPHHQLITSNSQVQIYEVQAVDDTGTLTSRTLSLFFDAKDNRLLPKGFTLPSTLGCDTNPDAGRSIFGLKQCSAAYATEPQRDPLTVGSAIASDAHYSDPALAGSDTIRYQIPRSAIGGTPESIRVTMEYQTIPPAFLAARFSDGHVTGSGFLPATERAIYLTSHLNMDLPLKSEHPDNTDLQFSQNWTSSLYQASATVGAAQTVQCKVFNDGYSNITAASDAIYLNSGSAACVPDGTGKGNCRKWFGRCTTSAGEAVNLKVFNAGGANATAASDAVYAPQPNQACVPDGSSRGNCRSQFGMAHASSGAAVSCRLFNDGYTDITGPAESFVFASNGRICMANNASVCRKWFGRCQVSE</sequence>
<keyword evidence="4" id="KW-1185">Reference proteome</keyword>
<organism evidence="3 4">
    <name type="scientific">Gilvimarinus algae</name>
    <dbReference type="NCBI Taxonomy" id="3058037"/>
    <lineage>
        <taxon>Bacteria</taxon>
        <taxon>Pseudomonadati</taxon>
        <taxon>Pseudomonadota</taxon>
        <taxon>Gammaproteobacteria</taxon>
        <taxon>Cellvibrionales</taxon>
        <taxon>Cellvibrionaceae</taxon>
        <taxon>Gilvimarinus</taxon>
    </lineage>
</organism>
<dbReference type="PROSITE" id="PS51257">
    <property type="entry name" value="PROKAR_LIPOPROTEIN"/>
    <property type="match status" value="1"/>
</dbReference>
<reference evidence="3" key="1">
    <citation type="submission" date="2023-07" db="EMBL/GenBank/DDBJ databases">
        <title>Gilvimarinus algae sp. nov., isolated from the surface of Kelp.</title>
        <authorList>
            <person name="Sun Y.Y."/>
            <person name="Gong Y."/>
            <person name="Du Z.J."/>
        </authorList>
    </citation>
    <scope>NUCLEOTIDE SEQUENCE</scope>
    <source>
        <strain evidence="3">SDUM040014</strain>
    </source>
</reference>
<dbReference type="Gene3D" id="1.10.1130.10">
    <property type="entry name" value="Flavocytochrome C3, Chain A"/>
    <property type="match status" value="1"/>
</dbReference>
<evidence type="ECO:0000313" key="3">
    <source>
        <dbReference type="EMBL" id="MDO3383833.1"/>
    </source>
</evidence>
<gene>
    <name evidence="3" type="ORF">QWI16_16740</name>
</gene>
<dbReference type="EMBL" id="JAULRT010000062">
    <property type="protein sequence ID" value="MDO3383833.1"/>
    <property type="molecule type" value="Genomic_DNA"/>
</dbReference>
<dbReference type="InterPro" id="IPR036280">
    <property type="entry name" value="Multihaem_cyt_sf"/>
</dbReference>
<comment type="caution">
    <text evidence="3">The sequence shown here is derived from an EMBL/GenBank/DDBJ whole genome shotgun (WGS) entry which is preliminary data.</text>
</comment>
<dbReference type="Proteomes" id="UP001168380">
    <property type="component" value="Unassembled WGS sequence"/>
</dbReference>
<feature type="chain" id="PRO_5045841816" description="Cytochrome c-552/4 domain-containing protein" evidence="2">
    <location>
        <begin position="23"/>
        <end position="1055"/>
    </location>
</feature>
<dbReference type="RefSeq" id="WP_302714893.1">
    <property type="nucleotide sequence ID" value="NZ_JAULRT010000062.1"/>
</dbReference>
<feature type="signal peptide" evidence="2">
    <location>
        <begin position="1"/>
        <end position="22"/>
    </location>
</feature>
<dbReference type="SUPFAM" id="SSF48695">
    <property type="entry name" value="Multiheme cytochromes"/>
    <property type="match status" value="1"/>
</dbReference>
<evidence type="ECO:0008006" key="5">
    <source>
        <dbReference type="Google" id="ProtNLM"/>
    </source>
</evidence>
<proteinExistence type="predicted"/>
<protein>
    <recommendedName>
        <fullName evidence="5">Cytochrome c-552/4 domain-containing protein</fullName>
    </recommendedName>
</protein>
<name>A0ABT8TL52_9GAMM</name>